<evidence type="ECO:0000256" key="8">
    <source>
        <dbReference type="RuleBase" id="RU000461"/>
    </source>
</evidence>
<dbReference type="InterPro" id="IPR017972">
    <property type="entry name" value="Cyt_P450_CS"/>
</dbReference>
<accession>A0ABV4BWA5</accession>
<dbReference type="PANTHER" id="PTHR46696">
    <property type="entry name" value="P450, PUTATIVE (EUROFUNG)-RELATED"/>
    <property type="match status" value="1"/>
</dbReference>
<evidence type="ECO:0000256" key="6">
    <source>
        <dbReference type="ARBA" id="ARBA00023004"/>
    </source>
</evidence>
<dbReference type="PROSITE" id="PS00086">
    <property type="entry name" value="CYTOCHROME_P450"/>
    <property type="match status" value="1"/>
</dbReference>
<dbReference type="SUPFAM" id="SSF48264">
    <property type="entry name" value="Cytochrome P450"/>
    <property type="match status" value="1"/>
</dbReference>
<protein>
    <submittedName>
        <fullName evidence="9">Cytochrome P450</fullName>
    </submittedName>
</protein>
<reference evidence="9 10" key="1">
    <citation type="submission" date="2024-08" db="EMBL/GenBank/DDBJ databases">
        <title>Mycobacterium servetensis sp. nov., a novel rapid-growing mycobacterial species recovered from a human patient in Zaragoza, Spain.</title>
        <authorList>
            <person name="Tristancho-Baro A.I."/>
            <person name="Buenestado-Serrano S."/>
            <person name="Garcia De Viedma D."/>
            <person name="Milagro-Beamonte A."/>
            <person name="Burillo N."/>
            <person name="Sanz S."/>
            <person name="Lopez-Calleja A.I."/>
            <person name="Penas-Utrilla D."/>
            <person name="Guardingo M."/>
            <person name="Garcia M.J."/>
            <person name="Vinuelas-Bayon J."/>
        </authorList>
    </citation>
    <scope>NUCLEOTIDE SEQUENCE [LARGE SCALE GENOMIC DNA]</scope>
    <source>
        <strain evidence="10">HUMS_12744610</strain>
    </source>
</reference>
<keyword evidence="4 8" id="KW-0479">Metal-binding</keyword>
<comment type="caution">
    <text evidence="9">The sequence shown here is derived from an EMBL/GenBank/DDBJ whole genome shotgun (WGS) entry which is preliminary data.</text>
</comment>
<dbReference type="InterPro" id="IPR001128">
    <property type="entry name" value="Cyt_P450"/>
</dbReference>
<evidence type="ECO:0000256" key="3">
    <source>
        <dbReference type="ARBA" id="ARBA00022617"/>
    </source>
</evidence>
<evidence type="ECO:0000256" key="5">
    <source>
        <dbReference type="ARBA" id="ARBA00023002"/>
    </source>
</evidence>
<keyword evidence="10" id="KW-1185">Reference proteome</keyword>
<evidence type="ECO:0000256" key="2">
    <source>
        <dbReference type="ARBA" id="ARBA00010617"/>
    </source>
</evidence>
<dbReference type="Gene3D" id="1.10.630.10">
    <property type="entry name" value="Cytochrome P450"/>
    <property type="match status" value="1"/>
</dbReference>
<evidence type="ECO:0000313" key="10">
    <source>
        <dbReference type="Proteomes" id="UP001564760"/>
    </source>
</evidence>
<proteinExistence type="inferred from homology"/>
<comment type="similarity">
    <text evidence="2 8">Belongs to the cytochrome P450 family.</text>
</comment>
<evidence type="ECO:0000313" key="9">
    <source>
        <dbReference type="EMBL" id="MEY8014571.1"/>
    </source>
</evidence>
<organism evidence="9 10">
    <name type="scientific">Mycobacterium servetii</name>
    <dbReference type="NCBI Taxonomy" id="3237418"/>
    <lineage>
        <taxon>Bacteria</taxon>
        <taxon>Bacillati</taxon>
        <taxon>Actinomycetota</taxon>
        <taxon>Actinomycetes</taxon>
        <taxon>Mycobacteriales</taxon>
        <taxon>Mycobacteriaceae</taxon>
        <taxon>Mycobacterium</taxon>
    </lineage>
</organism>
<evidence type="ECO:0000256" key="4">
    <source>
        <dbReference type="ARBA" id="ARBA00022723"/>
    </source>
</evidence>
<dbReference type="EMBL" id="JBGEDP010000001">
    <property type="protein sequence ID" value="MEY8014571.1"/>
    <property type="molecule type" value="Genomic_DNA"/>
</dbReference>
<evidence type="ECO:0000256" key="1">
    <source>
        <dbReference type="ARBA" id="ARBA00001971"/>
    </source>
</evidence>
<keyword evidence="5 8" id="KW-0560">Oxidoreductase</keyword>
<name>A0ABV4BWA5_9MYCO</name>
<dbReference type="RefSeq" id="WP_369737022.1">
    <property type="nucleotide sequence ID" value="NZ_JBGEDP010000001.1"/>
</dbReference>
<keyword evidence="6 8" id="KW-0408">Iron</keyword>
<keyword evidence="3 8" id="KW-0349">Heme</keyword>
<dbReference type="InterPro" id="IPR002397">
    <property type="entry name" value="Cyt_P450_B"/>
</dbReference>
<dbReference type="PANTHER" id="PTHR46696:SF4">
    <property type="entry name" value="BIOTIN BIOSYNTHESIS CYTOCHROME P450"/>
    <property type="match status" value="1"/>
</dbReference>
<keyword evidence="7 8" id="KW-0503">Monooxygenase</keyword>
<dbReference type="Pfam" id="PF00067">
    <property type="entry name" value="p450"/>
    <property type="match status" value="1"/>
</dbReference>
<evidence type="ECO:0000256" key="7">
    <source>
        <dbReference type="ARBA" id="ARBA00023033"/>
    </source>
</evidence>
<dbReference type="PRINTS" id="PR00359">
    <property type="entry name" value="BP450"/>
</dbReference>
<sequence>MTKEFSEPDFFRGSELIADPYPYYEALRQRCPVTRESHHNVTMITGWDEACAVLNDAETWSSCISVTGPFPGFPVSLESLGDSDITELIEKHRDELPFSDQLPTLDPPTHTNHRSLMMRLITPKRLKENEDAMWALADQVLDEFLAPGHGEFIKGFAGPFTLLVIADLLGVPMEDRDKFVKGIAGHAGGGVGGTKGSLAHSPLEFLYGLFSDYVADRRREPRDDVLTGLATATFPDGSVPDVEDVARVASNVFSAGQETTVRLLGAALQILGERPDIQAQLRKDRSLIPNFIEEALRIESPVKGDFRLNRVPVNVGGVDLPSGTTVMIVQAAANRDPRRFEDPTTFDPARKNARQHIAFGRGIHSCPGAPLARAETRVALERLLDRTSDIRIDERAHGPANDRRYQYVPTYILRGLTELHLEFSA</sequence>
<dbReference type="Proteomes" id="UP001564760">
    <property type="component" value="Unassembled WGS sequence"/>
</dbReference>
<gene>
    <name evidence="9" type="ORF">AB8998_05895</name>
</gene>
<comment type="cofactor">
    <cofactor evidence="1">
        <name>heme</name>
        <dbReference type="ChEBI" id="CHEBI:30413"/>
    </cofactor>
</comment>
<dbReference type="InterPro" id="IPR036396">
    <property type="entry name" value="Cyt_P450_sf"/>
</dbReference>